<dbReference type="Gene3D" id="2.40.110.10">
    <property type="entry name" value="Butyryl-CoA Dehydrogenase, subunit A, domain 2"/>
    <property type="match status" value="1"/>
</dbReference>
<evidence type="ECO:0000259" key="7">
    <source>
        <dbReference type="Pfam" id="PF00441"/>
    </source>
</evidence>
<evidence type="ECO:0000256" key="5">
    <source>
        <dbReference type="ARBA" id="ARBA00023002"/>
    </source>
</evidence>
<dbReference type="Gene3D" id="1.20.140.10">
    <property type="entry name" value="Butyryl-CoA Dehydrogenase, subunit A, domain 3"/>
    <property type="match status" value="1"/>
</dbReference>
<evidence type="ECO:0000259" key="8">
    <source>
        <dbReference type="Pfam" id="PF02770"/>
    </source>
</evidence>
<dbReference type="PANTHER" id="PTHR48083:SF1">
    <property type="entry name" value="DEHYDROGENASE, PUTATIVE (AFU_ORTHOLOGUE AFUA_7G06510)-RELATED"/>
    <property type="match status" value="1"/>
</dbReference>
<dbReference type="InterPro" id="IPR046373">
    <property type="entry name" value="Acyl-CoA_Oxase/DH_mid-dom_sf"/>
</dbReference>
<dbReference type="OrthoDB" id="9802447at2"/>
<evidence type="ECO:0000256" key="4">
    <source>
        <dbReference type="ARBA" id="ARBA00022827"/>
    </source>
</evidence>
<dbReference type="InterPro" id="IPR037069">
    <property type="entry name" value="AcylCoA_DH/ox_N_sf"/>
</dbReference>
<dbReference type="GO" id="GO:0005737">
    <property type="term" value="C:cytoplasm"/>
    <property type="evidence" value="ECO:0007669"/>
    <property type="project" value="TreeGrafter"/>
</dbReference>
<dbReference type="EMBL" id="MCIF01000002">
    <property type="protein sequence ID" value="RAQ94476.1"/>
    <property type="molecule type" value="Genomic_DNA"/>
</dbReference>
<comment type="caution">
    <text evidence="10">The sequence shown here is derived from an EMBL/GenBank/DDBJ whole genome shotgun (WGS) entry which is preliminary data.</text>
</comment>
<dbReference type="Proteomes" id="UP000248706">
    <property type="component" value="Unassembled WGS sequence"/>
</dbReference>
<dbReference type="SUPFAM" id="SSF47203">
    <property type="entry name" value="Acyl-CoA dehydrogenase C-terminal domain-like"/>
    <property type="match status" value="1"/>
</dbReference>
<dbReference type="PROSITE" id="PS00073">
    <property type="entry name" value="ACYL_COA_DH_2"/>
    <property type="match status" value="1"/>
</dbReference>
<feature type="domain" description="Acyl-CoA dehydrogenase/oxidase C-terminal" evidence="7">
    <location>
        <begin position="234"/>
        <end position="382"/>
    </location>
</feature>
<accession>A0A328V9Y5</accession>
<evidence type="ECO:0000313" key="10">
    <source>
        <dbReference type="EMBL" id="RAQ94476.1"/>
    </source>
</evidence>
<evidence type="ECO:0000256" key="1">
    <source>
        <dbReference type="ARBA" id="ARBA00001974"/>
    </source>
</evidence>
<comment type="cofactor">
    <cofactor evidence="1 6">
        <name>FAD</name>
        <dbReference type="ChEBI" id="CHEBI:57692"/>
    </cofactor>
</comment>
<evidence type="ECO:0000256" key="3">
    <source>
        <dbReference type="ARBA" id="ARBA00022630"/>
    </source>
</evidence>
<evidence type="ECO:0000256" key="6">
    <source>
        <dbReference type="RuleBase" id="RU362125"/>
    </source>
</evidence>
<dbReference type="InterPro" id="IPR036250">
    <property type="entry name" value="AcylCo_DH-like_C"/>
</dbReference>
<evidence type="ECO:0000259" key="9">
    <source>
        <dbReference type="Pfam" id="PF02771"/>
    </source>
</evidence>
<keyword evidence="3 6" id="KW-0285">Flavoprotein</keyword>
<dbReference type="Gene3D" id="1.10.540.10">
    <property type="entry name" value="Acyl-CoA dehydrogenase/oxidase, N-terminal domain"/>
    <property type="match status" value="1"/>
</dbReference>
<organism evidence="10 11">
    <name type="scientific">Thermogemmatispora tikiterensis</name>
    <dbReference type="NCBI Taxonomy" id="1825093"/>
    <lineage>
        <taxon>Bacteria</taxon>
        <taxon>Bacillati</taxon>
        <taxon>Chloroflexota</taxon>
        <taxon>Ktedonobacteria</taxon>
        <taxon>Thermogemmatisporales</taxon>
        <taxon>Thermogemmatisporaceae</taxon>
        <taxon>Thermogemmatispora</taxon>
    </lineage>
</organism>
<dbReference type="Pfam" id="PF02771">
    <property type="entry name" value="Acyl-CoA_dh_N"/>
    <property type="match status" value="1"/>
</dbReference>
<dbReference type="GO" id="GO:0003995">
    <property type="term" value="F:acyl-CoA dehydrogenase activity"/>
    <property type="evidence" value="ECO:0007669"/>
    <property type="project" value="InterPro"/>
</dbReference>
<keyword evidence="4 6" id="KW-0274">FAD</keyword>
<dbReference type="GO" id="GO:0033539">
    <property type="term" value="P:fatty acid beta-oxidation using acyl-CoA dehydrogenase"/>
    <property type="evidence" value="ECO:0007669"/>
    <property type="project" value="TreeGrafter"/>
</dbReference>
<protein>
    <submittedName>
        <fullName evidence="10">Acyl-CoA dehydrogenase</fullName>
    </submittedName>
</protein>
<dbReference type="SUPFAM" id="SSF56645">
    <property type="entry name" value="Acyl-CoA dehydrogenase NM domain-like"/>
    <property type="match status" value="1"/>
</dbReference>
<dbReference type="RefSeq" id="WP_112426405.1">
    <property type="nucleotide sequence ID" value="NZ_MCIF01000002.1"/>
</dbReference>
<dbReference type="PANTHER" id="PTHR48083">
    <property type="entry name" value="MEDIUM-CHAIN SPECIFIC ACYL-COA DEHYDROGENASE, MITOCHONDRIAL-RELATED"/>
    <property type="match status" value="1"/>
</dbReference>
<feature type="domain" description="Acyl-CoA dehydrogenase/oxidase N-terminal" evidence="9">
    <location>
        <begin position="6"/>
        <end position="120"/>
    </location>
</feature>
<dbReference type="PIRSF" id="PIRSF016578">
    <property type="entry name" value="HsaA"/>
    <property type="match status" value="1"/>
</dbReference>
<keyword evidence="11" id="KW-1185">Reference proteome</keyword>
<dbReference type="InterPro" id="IPR009075">
    <property type="entry name" value="AcylCo_DH/oxidase_C"/>
</dbReference>
<evidence type="ECO:0000313" key="11">
    <source>
        <dbReference type="Proteomes" id="UP000248706"/>
    </source>
</evidence>
<dbReference type="Pfam" id="PF02770">
    <property type="entry name" value="Acyl-CoA_dh_M"/>
    <property type="match status" value="1"/>
</dbReference>
<dbReference type="InterPro" id="IPR050741">
    <property type="entry name" value="Acyl-CoA_dehydrogenase"/>
</dbReference>
<dbReference type="CDD" id="cd00567">
    <property type="entry name" value="ACAD"/>
    <property type="match status" value="1"/>
</dbReference>
<gene>
    <name evidence="10" type="ORF">A4R35_02950</name>
</gene>
<keyword evidence="5 6" id="KW-0560">Oxidoreductase</keyword>
<evidence type="ECO:0000256" key="2">
    <source>
        <dbReference type="ARBA" id="ARBA00009347"/>
    </source>
</evidence>
<dbReference type="GO" id="GO:0050660">
    <property type="term" value="F:flavin adenine dinucleotide binding"/>
    <property type="evidence" value="ECO:0007669"/>
    <property type="project" value="InterPro"/>
</dbReference>
<dbReference type="FunFam" id="1.20.140.10:FF:000012">
    <property type="entry name" value="Acyl-CoA dehydrogenase fadE12"/>
    <property type="match status" value="1"/>
</dbReference>
<dbReference type="AlphaFoldDB" id="A0A328V9Y5"/>
<dbReference type="InterPro" id="IPR006091">
    <property type="entry name" value="Acyl-CoA_Oxase/DH_mid-dom"/>
</dbReference>
<dbReference type="Pfam" id="PF00441">
    <property type="entry name" value="Acyl-CoA_dh_1"/>
    <property type="match status" value="1"/>
</dbReference>
<name>A0A328V9Y5_9CHLR</name>
<dbReference type="InterPro" id="IPR006089">
    <property type="entry name" value="Acyl-CoA_DH_CS"/>
</dbReference>
<proteinExistence type="inferred from homology"/>
<feature type="domain" description="Acyl-CoA oxidase/dehydrogenase middle" evidence="8">
    <location>
        <begin position="124"/>
        <end position="220"/>
    </location>
</feature>
<comment type="similarity">
    <text evidence="2 6">Belongs to the acyl-CoA dehydrogenase family.</text>
</comment>
<sequence>MDFQTSEEHTLIRESVRQLAIRYGLEYWREKDRQHAFPEELWQELARAGWLGTIIPERYGGAGMGLLEMAIVVEEMAASGAGATIAQLFMMTPVFGALTILRHGSEEQRERYLPALARGEFDFSMALTEPDAGSDTLATKTLARRRGDEYVISGQKVWISGVDRAGGMLLVARTTPLEEAPRRTFGLSLFLVDPRSPGVSHQPLEKVGTHCVTSSMVFIDELVVPKTALIGEEGEGWKYLVDTLNSERIVTTAGCVGAGELAIKLAVDYANARVVFGQKIGRHQSIQFPLARLKAEIEMARLMNYKAAWLLDHHLPCAAEANMAKMVAAEAAFNACDQAMQTLGGYGFSTEYHIERLWRDVRLFRLAPISQEMVLNYIAQHVLGLPRSY</sequence>
<reference evidence="10 11" key="1">
    <citation type="submission" date="2016-08" db="EMBL/GenBank/DDBJ databases">
        <title>Analysis of Carbohydrate Active Enzymes in Thermogemmatispora T81 Reveals Carbohydrate Degradation Ability.</title>
        <authorList>
            <person name="Tomazini A."/>
            <person name="Lal S."/>
            <person name="Stott M."/>
            <person name="Henrissat B."/>
            <person name="Polikarpov I."/>
            <person name="Sparling R."/>
            <person name="Levin D.B."/>
        </authorList>
    </citation>
    <scope>NUCLEOTIDE SEQUENCE [LARGE SCALE GENOMIC DNA]</scope>
    <source>
        <strain evidence="10 11">T81</strain>
    </source>
</reference>
<dbReference type="PROSITE" id="PS00072">
    <property type="entry name" value="ACYL_COA_DH_1"/>
    <property type="match status" value="1"/>
</dbReference>
<dbReference type="InterPro" id="IPR009100">
    <property type="entry name" value="AcylCoA_DH/oxidase_NM_dom_sf"/>
</dbReference>
<dbReference type="InterPro" id="IPR013786">
    <property type="entry name" value="AcylCoA_DH/ox_N"/>
</dbReference>